<dbReference type="InterPro" id="IPR029063">
    <property type="entry name" value="SAM-dependent_MTases_sf"/>
</dbReference>
<dbReference type="Gene3D" id="3.40.50.150">
    <property type="entry name" value="Vaccinia Virus protein VP39"/>
    <property type="match status" value="1"/>
</dbReference>
<keyword evidence="4 6" id="KW-0808">Transferase</keyword>
<comment type="similarity">
    <text evidence="1">Belongs to the methyltransferase superfamily. PrmA family.</text>
</comment>
<keyword evidence="6" id="KW-0687">Ribonucleoprotein</keyword>
<dbReference type="PANTHER" id="PTHR43648">
    <property type="entry name" value="ELECTRON TRANSFER FLAVOPROTEIN BETA SUBUNIT LYSINE METHYLTRANSFERASE"/>
    <property type="match status" value="1"/>
</dbReference>
<organism evidence="6">
    <name type="scientific">hydrothermal vent metagenome</name>
    <dbReference type="NCBI Taxonomy" id="652676"/>
    <lineage>
        <taxon>unclassified sequences</taxon>
        <taxon>metagenomes</taxon>
        <taxon>ecological metagenomes</taxon>
    </lineage>
</organism>
<dbReference type="PANTHER" id="PTHR43648:SF1">
    <property type="entry name" value="ELECTRON TRANSFER FLAVOPROTEIN BETA SUBUNIT LYSINE METHYLTRANSFERASE"/>
    <property type="match status" value="1"/>
</dbReference>
<evidence type="ECO:0000256" key="4">
    <source>
        <dbReference type="ARBA" id="ARBA00022679"/>
    </source>
</evidence>
<dbReference type="EMBL" id="UOEY01000118">
    <property type="protein sequence ID" value="VAW41093.1"/>
    <property type="molecule type" value="Genomic_DNA"/>
</dbReference>
<dbReference type="AlphaFoldDB" id="A0A3B0VLI6"/>
<reference evidence="6" key="1">
    <citation type="submission" date="2018-06" db="EMBL/GenBank/DDBJ databases">
        <authorList>
            <person name="Zhirakovskaya E."/>
        </authorList>
    </citation>
    <scope>NUCLEOTIDE SEQUENCE</scope>
</reference>
<proteinExistence type="inferred from homology"/>
<evidence type="ECO:0000256" key="1">
    <source>
        <dbReference type="ARBA" id="ARBA00009741"/>
    </source>
</evidence>
<name>A0A3B0VLI6_9ZZZZ</name>
<sequence length="306" mass="33241">MKEIKPGRQWLKVTIACPEKIVEPVSDLIWVLTGVGVEIKPVPATKTKEISGFFAIEADGPGGSAAAVPDHLVDELEKLFTLYTLTPPRPTTEIINDQDWSTSWQQFFTPFEIVPGLVIKPSWENYIPDRGQRVLEMDPGRAFGTGQHASTKLALSFIASCFQSSEGRPETVLDVGTGTAILAMSAAVFGADRIMAIDNDPDAVTAARHNVMANCLDWNVGVTSTPLADVPGTYDLICANIVHDVLVGMAPELKRLLAPPGRIVLAGILCGSQEKNIGQVYEEHGLRLVRSEHENEWAALLFEGEI</sequence>
<protein>
    <submittedName>
        <fullName evidence="6">Ribosomal protein L11 methyltransferase</fullName>
    </submittedName>
</protein>
<evidence type="ECO:0000256" key="5">
    <source>
        <dbReference type="ARBA" id="ARBA00022691"/>
    </source>
</evidence>
<dbReference type="SUPFAM" id="SSF53335">
    <property type="entry name" value="S-adenosyl-L-methionine-dependent methyltransferases"/>
    <property type="match status" value="1"/>
</dbReference>
<keyword evidence="6" id="KW-0689">Ribosomal protein</keyword>
<dbReference type="GO" id="GO:0005840">
    <property type="term" value="C:ribosome"/>
    <property type="evidence" value="ECO:0007669"/>
    <property type="project" value="UniProtKB-KW"/>
</dbReference>
<keyword evidence="2" id="KW-0963">Cytoplasm</keyword>
<dbReference type="InterPro" id="IPR004498">
    <property type="entry name" value="Ribosomal_PrmA_MeTrfase"/>
</dbReference>
<dbReference type="HAMAP" id="MF_00735">
    <property type="entry name" value="Methyltr_PrmA"/>
    <property type="match status" value="1"/>
</dbReference>
<dbReference type="Pfam" id="PF06325">
    <property type="entry name" value="PrmA"/>
    <property type="match status" value="1"/>
</dbReference>
<dbReference type="GO" id="GO:0008276">
    <property type="term" value="F:protein methyltransferase activity"/>
    <property type="evidence" value="ECO:0007669"/>
    <property type="project" value="InterPro"/>
</dbReference>
<evidence type="ECO:0000313" key="6">
    <source>
        <dbReference type="EMBL" id="VAW41093.1"/>
    </source>
</evidence>
<dbReference type="InterPro" id="IPR050078">
    <property type="entry name" value="Ribosomal_L11_MeTrfase_PrmA"/>
</dbReference>
<accession>A0A3B0VLI6</accession>
<evidence type="ECO:0000256" key="3">
    <source>
        <dbReference type="ARBA" id="ARBA00022603"/>
    </source>
</evidence>
<evidence type="ECO:0000256" key="2">
    <source>
        <dbReference type="ARBA" id="ARBA00022490"/>
    </source>
</evidence>
<dbReference type="GO" id="GO:0032259">
    <property type="term" value="P:methylation"/>
    <property type="evidence" value="ECO:0007669"/>
    <property type="project" value="UniProtKB-KW"/>
</dbReference>
<keyword evidence="3 6" id="KW-0489">Methyltransferase</keyword>
<gene>
    <name evidence="6" type="ORF">MNBD_DELTA04-935</name>
</gene>
<keyword evidence="5" id="KW-0949">S-adenosyl-L-methionine</keyword>
<dbReference type="CDD" id="cd02440">
    <property type="entry name" value="AdoMet_MTases"/>
    <property type="match status" value="1"/>
</dbReference>